<reference evidence="2 3" key="1">
    <citation type="submission" date="2020-03" db="EMBL/GenBank/DDBJ databases">
        <title>Whole genome shotgun sequence of Phytohabitans houttuyneae NBRC 108639.</title>
        <authorList>
            <person name="Komaki H."/>
            <person name="Tamura T."/>
        </authorList>
    </citation>
    <scope>NUCLEOTIDE SEQUENCE [LARGE SCALE GENOMIC DNA]</scope>
    <source>
        <strain evidence="2 3">NBRC 108639</strain>
    </source>
</reference>
<comment type="caution">
    <text evidence="2">The sequence shown here is derived from an EMBL/GenBank/DDBJ whole genome shotgun (WGS) entry which is preliminary data.</text>
</comment>
<proteinExistence type="predicted"/>
<dbReference type="GO" id="GO:0009103">
    <property type="term" value="P:lipopolysaccharide biosynthetic process"/>
    <property type="evidence" value="ECO:0007669"/>
    <property type="project" value="TreeGrafter"/>
</dbReference>
<dbReference type="PANTHER" id="PTHR46401:SF2">
    <property type="entry name" value="GLYCOSYLTRANSFERASE WBBK-RELATED"/>
    <property type="match status" value="1"/>
</dbReference>
<reference evidence="2 3" key="2">
    <citation type="submission" date="2020-03" db="EMBL/GenBank/DDBJ databases">
        <authorList>
            <person name="Ichikawa N."/>
            <person name="Kimura A."/>
            <person name="Kitahashi Y."/>
            <person name="Uohara A."/>
        </authorList>
    </citation>
    <scope>NUCLEOTIDE SEQUENCE [LARGE SCALE GENOMIC DNA]</scope>
    <source>
        <strain evidence="2 3">NBRC 108639</strain>
    </source>
</reference>
<evidence type="ECO:0000256" key="1">
    <source>
        <dbReference type="ARBA" id="ARBA00022679"/>
    </source>
</evidence>
<evidence type="ECO:0000313" key="3">
    <source>
        <dbReference type="Proteomes" id="UP000482800"/>
    </source>
</evidence>
<organism evidence="2 3">
    <name type="scientific">Phytohabitans houttuyneae</name>
    <dbReference type="NCBI Taxonomy" id="1076126"/>
    <lineage>
        <taxon>Bacteria</taxon>
        <taxon>Bacillati</taxon>
        <taxon>Actinomycetota</taxon>
        <taxon>Actinomycetes</taxon>
        <taxon>Micromonosporales</taxon>
        <taxon>Micromonosporaceae</taxon>
    </lineage>
</organism>
<dbReference type="AlphaFoldDB" id="A0A6V8JZW4"/>
<evidence type="ECO:0008006" key="4">
    <source>
        <dbReference type="Google" id="ProtNLM"/>
    </source>
</evidence>
<accession>A0A6V8JZW4</accession>
<sequence length="357" mass="40085">MISRLAGKANQRLESFRLQREMRRRQPPALHTTPASTAPTVYYLGPDMDLPIGGIRVIYRHVDALRQMGIEAAVLHGTDGFRSTWFENQTRIEYTSQARIGPEDLLVVPEWYGPTLDRIPRDIRVVIFNQRAYDTWDFVPYDETGAGAPYAGHDNVLAILTVSRDNADLLGYAFPHLPVHLTRNAIDPALFHPGDSLPGRRISFTTTRRAREREQLLHILRSRDVLRGWEVVPIVDRTERETAEIMRGSAIHLSFSDREGFGLPPAEAMASGCYVIGYHGLAGREFFDPDYSTPVEDGDLVAFARAITDACAEYDADPEAFCKRGRTASERVLAKYSAARLADDLRAFYTAMGVSSR</sequence>
<dbReference type="SUPFAM" id="SSF53756">
    <property type="entry name" value="UDP-Glycosyltransferase/glycogen phosphorylase"/>
    <property type="match status" value="1"/>
</dbReference>
<gene>
    <name evidence="2" type="ORF">Phou_025320</name>
</gene>
<dbReference type="PANTHER" id="PTHR46401">
    <property type="entry name" value="GLYCOSYLTRANSFERASE WBBK-RELATED"/>
    <property type="match status" value="1"/>
</dbReference>
<dbReference type="EMBL" id="BLPF01000001">
    <property type="protein sequence ID" value="GFJ78352.1"/>
    <property type="molecule type" value="Genomic_DNA"/>
</dbReference>
<name>A0A6V8JZW4_9ACTN</name>
<protein>
    <recommendedName>
        <fullName evidence="4">Glycosyl transferase family 1 domain-containing protein</fullName>
    </recommendedName>
</protein>
<dbReference type="GO" id="GO:0016757">
    <property type="term" value="F:glycosyltransferase activity"/>
    <property type="evidence" value="ECO:0007669"/>
    <property type="project" value="TreeGrafter"/>
</dbReference>
<keyword evidence="1" id="KW-0808">Transferase</keyword>
<dbReference type="RefSeq" id="WP_173056147.1">
    <property type="nucleotide sequence ID" value="NZ_BAABGO010000001.1"/>
</dbReference>
<dbReference type="Gene3D" id="3.40.50.2000">
    <property type="entry name" value="Glycogen Phosphorylase B"/>
    <property type="match status" value="1"/>
</dbReference>
<keyword evidence="3" id="KW-1185">Reference proteome</keyword>
<dbReference type="Proteomes" id="UP000482800">
    <property type="component" value="Unassembled WGS sequence"/>
</dbReference>
<evidence type="ECO:0000313" key="2">
    <source>
        <dbReference type="EMBL" id="GFJ78352.1"/>
    </source>
</evidence>